<evidence type="ECO:0000313" key="8">
    <source>
        <dbReference type="EMBL" id="EJP61390.1"/>
    </source>
</evidence>
<dbReference type="InterPro" id="IPR012337">
    <property type="entry name" value="RNaseH-like_sf"/>
</dbReference>
<dbReference type="STRING" id="655819.J4VS05"/>
<evidence type="ECO:0000256" key="2">
    <source>
        <dbReference type="ARBA" id="ARBA00022723"/>
    </source>
</evidence>
<keyword evidence="2" id="KW-0479">Metal-binding</keyword>
<dbReference type="InterPro" id="IPR052035">
    <property type="entry name" value="ZnF_BED_domain_contain"/>
</dbReference>
<keyword evidence="3" id="KW-0863">Zinc-finger</keyword>
<evidence type="ECO:0000256" key="4">
    <source>
        <dbReference type="ARBA" id="ARBA00022833"/>
    </source>
</evidence>
<comment type="subcellular location">
    <subcellularLocation>
        <location evidence="1">Nucleus</location>
    </subcellularLocation>
</comment>
<gene>
    <name evidence="8" type="ORF">BBA_09686</name>
</gene>
<proteinExistence type="predicted"/>
<feature type="region of interest" description="Disordered" evidence="6">
    <location>
        <begin position="93"/>
        <end position="113"/>
    </location>
</feature>
<dbReference type="RefSeq" id="XP_008603005.1">
    <property type="nucleotide sequence ID" value="XM_008604783.1"/>
</dbReference>
<dbReference type="GO" id="GO:0046983">
    <property type="term" value="F:protein dimerization activity"/>
    <property type="evidence" value="ECO:0007669"/>
    <property type="project" value="InterPro"/>
</dbReference>
<evidence type="ECO:0000256" key="3">
    <source>
        <dbReference type="ARBA" id="ARBA00022771"/>
    </source>
</evidence>
<dbReference type="GO" id="GO:0008270">
    <property type="term" value="F:zinc ion binding"/>
    <property type="evidence" value="ECO:0007669"/>
    <property type="project" value="UniProtKB-KW"/>
</dbReference>
<dbReference type="PANTHER" id="PTHR46481:SF10">
    <property type="entry name" value="ZINC FINGER BED DOMAIN-CONTAINING PROTEIN 39"/>
    <property type="match status" value="1"/>
</dbReference>
<dbReference type="PANTHER" id="PTHR46481">
    <property type="entry name" value="ZINC FINGER BED DOMAIN-CONTAINING PROTEIN 4"/>
    <property type="match status" value="1"/>
</dbReference>
<dbReference type="GO" id="GO:0005634">
    <property type="term" value="C:nucleus"/>
    <property type="evidence" value="ECO:0007669"/>
    <property type="project" value="UniProtKB-SubCell"/>
</dbReference>
<evidence type="ECO:0000256" key="6">
    <source>
        <dbReference type="SAM" id="MobiDB-lite"/>
    </source>
</evidence>
<dbReference type="EMBL" id="JH725211">
    <property type="protein sequence ID" value="EJP61390.1"/>
    <property type="molecule type" value="Genomic_DNA"/>
</dbReference>
<keyword evidence="9" id="KW-1185">Reference proteome</keyword>
<evidence type="ECO:0000256" key="1">
    <source>
        <dbReference type="ARBA" id="ARBA00004123"/>
    </source>
</evidence>
<feature type="compositionally biased region" description="Basic and acidic residues" evidence="6">
    <location>
        <begin position="15"/>
        <end position="28"/>
    </location>
</feature>
<dbReference type="HOGENOM" id="CLU_550903_0_0_1"/>
<dbReference type="GeneID" id="19892698"/>
<accession>J4VS05</accession>
<organism evidence="8 9">
    <name type="scientific">Beauveria bassiana (strain ARSEF 2860)</name>
    <name type="common">White muscardine disease fungus</name>
    <name type="synonym">Tritirachium shiotae</name>
    <dbReference type="NCBI Taxonomy" id="655819"/>
    <lineage>
        <taxon>Eukaryota</taxon>
        <taxon>Fungi</taxon>
        <taxon>Dikarya</taxon>
        <taxon>Ascomycota</taxon>
        <taxon>Pezizomycotina</taxon>
        <taxon>Sordariomycetes</taxon>
        <taxon>Hypocreomycetidae</taxon>
        <taxon>Hypocreales</taxon>
        <taxon>Cordycipitaceae</taxon>
        <taxon>Beauveria</taxon>
    </lineage>
</organism>
<keyword evidence="5" id="KW-0539">Nucleus</keyword>
<dbReference type="Proteomes" id="UP000002762">
    <property type="component" value="Unassembled WGS sequence"/>
</dbReference>
<dbReference type="InterPro" id="IPR008906">
    <property type="entry name" value="HATC_C_dom"/>
</dbReference>
<evidence type="ECO:0000256" key="5">
    <source>
        <dbReference type="ARBA" id="ARBA00023242"/>
    </source>
</evidence>
<dbReference type="AlphaFoldDB" id="J4VS05"/>
<evidence type="ECO:0000313" key="9">
    <source>
        <dbReference type="Proteomes" id="UP000002762"/>
    </source>
</evidence>
<reference evidence="8 9" key="1">
    <citation type="journal article" date="2012" name="Sci. Rep.">
        <title>Genomic perspectives on the evolution of fungal entomopathogenicity in Beauveria bassiana.</title>
        <authorList>
            <person name="Xiao G."/>
            <person name="Ying S.H."/>
            <person name="Zheng P."/>
            <person name="Wang Z.L."/>
            <person name="Zhang S."/>
            <person name="Xie X.Q."/>
            <person name="Shang Y."/>
            <person name="St Leger R.J."/>
            <person name="Zhao G.P."/>
            <person name="Wang C."/>
            <person name="Feng M.G."/>
        </authorList>
    </citation>
    <scope>NUCLEOTIDE SEQUENCE [LARGE SCALE GENOMIC DNA]</scope>
    <source>
        <strain evidence="8 9">ARSEF 2860</strain>
    </source>
</reference>
<feature type="region of interest" description="Disordered" evidence="6">
    <location>
        <begin position="1"/>
        <end position="47"/>
    </location>
</feature>
<dbReference type="Pfam" id="PF05699">
    <property type="entry name" value="Dimer_Tnp_hAT"/>
    <property type="match status" value="1"/>
</dbReference>
<name>J4VS05_BEAB2</name>
<feature type="compositionally biased region" description="Basic and acidic residues" evidence="6">
    <location>
        <begin position="35"/>
        <end position="47"/>
    </location>
</feature>
<feature type="domain" description="HAT C-terminal dimerisation" evidence="7">
    <location>
        <begin position="148"/>
        <end position="215"/>
    </location>
</feature>
<evidence type="ECO:0000259" key="7">
    <source>
        <dbReference type="Pfam" id="PF05699"/>
    </source>
</evidence>
<dbReference type="SUPFAM" id="SSF53098">
    <property type="entry name" value="Ribonuclease H-like"/>
    <property type="match status" value="2"/>
</dbReference>
<dbReference type="InParanoid" id="J4VS05"/>
<sequence>MAGMQQLKRSQWSNRSDRSDHGLEKLSDQTKSWRSRPDQDQHRPDHSDHWLHPAYRWDWFAETWSHKPSWVTKAKQMVADVWLSDYAHLEVGTTSSRSDDEPPAKRSRFFNPFEKNSRLPSSTPAYATTIMGDEYQAWQTDREVGDSNVRDPIRYWITKKGRYPRLSRMALDFLTIQPMSAECERLFSAAGKMVSALRTDLDAEIIGICQVLRSWYRAGLIKDLDPLLHSHVEAQLDGVYATLSDNELTLAESKWLRDGEDSASEGGDTVLQQPEDDGFEPCALRRSPGQIHIAFAGARVFRDEDNQLRKLVLGIPELVERHSGENIAADIIDIIRSFGTEDKGRYFTLDNAANNDTAMREIAQELHFDAVRWRVRCVGHILNLVVKSLLFEKDVEAFEDTVAKGEALARAAHDTWVRRGPVGKAHNFAVWVHRSDVLTLLRQIQQDSFAAADNDEIGKQRPFDVVIDNDTRWLSQYYMIKRLVRLQPFYEEFVA</sequence>
<keyword evidence="4" id="KW-0862">Zinc</keyword>
<protein>
    <submittedName>
        <fullName evidence="8">Restless-like transposase</fullName>
    </submittedName>
</protein>